<protein>
    <submittedName>
        <fullName evidence="1">Uncharacterized protein</fullName>
    </submittedName>
</protein>
<organism evidence="1 2">
    <name type="scientific">Pluteus cervinus</name>
    <dbReference type="NCBI Taxonomy" id="181527"/>
    <lineage>
        <taxon>Eukaryota</taxon>
        <taxon>Fungi</taxon>
        <taxon>Dikarya</taxon>
        <taxon>Basidiomycota</taxon>
        <taxon>Agaricomycotina</taxon>
        <taxon>Agaricomycetes</taxon>
        <taxon>Agaricomycetidae</taxon>
        <taxon>Agaricales</taxon>
        <taxon>Pluteineae</taxon>
        <taxon>Pluteaceae</taxon>
        <taxon>Pluteus</taxon>
    </lineage>
</organism>
<dbReference type="EMBL" id="ML208259">
    <property type="protein sequence ID" value="TFK77279.1"/>
    <property type="molecule type" value="Genomic_DNA"/>
</dbReference>
<dbReference type="Proteomes" id="UP000308600">
    <property type="component" value="Unassembled WGS sequence"/>
</dbReference>
<gene>
    <name evidence="1" type="ORF">BDN72DRAFT_953734</name>
</gene>
<name>A0ACD3BHV8_9AGAR</name>
<sequence length="1489" mass="164431">MSFFSRRKAQPQPQPPPPNANVTVAQSASQALAQLSNNASKDNNVGQQPQPGTLRDNNLDGASGSLSSNNGIGPNPAQIAQQRAQNTRGGSPNGGSNLQPSSSLQASQPQPQPQPQQPQQPAPLQSQPQPQQPRPSYPWSARRLNLLPPSVLNKPGVVPPTSPSPTPFPRYGHAMPIATNQSGDLYLFGGLVRESARNDLYLFSTRDNSAALWQTAGEIPSPRVGHASALVSNVLIVWGGDTTTDQKARPGEKQDDGLYLLNLVSREWTRVSVYGPAPAGRYGHAVAMMGSKFFVFGGQNDGEFLNDLWVFDLNSLRTRAAWELYEPTSPEKPAHRTGHICVAHADRIIIFGGTDGQYHYNDTWAFDLQTRKWSELQCIGFIPSPREGHAGAVVDDVIYVFGGRGVDGKDLNDLAAFKISNQRWYMFQNMGPSPSGRSGHAMASMGSKVYVLGGESFTPSKAEDSGYIHILDTRHIKYPETKPSTPGSAISQQPINGGATVGRKLSANPQPAQPTNGRSMSPSTVPDPEDARRAVSPPGARSIKPSNGITQQPFPVANKGKAPIRPRKEDDDATDEGGDAGTAESYRGERAISPDVQAASVRAKSPQFSVASRAVSPNGTAEGGYGAPPPNLVGVTMGINGVTGRASPAVDRSKPPPDAFYNSGSVSPTTNGFPRPGSRNGSTTNVTSDLVRDLKMKEVELENMKRQMIWLREALAKAARSGYAYTERDPDFEGSEGQNAELVLKFKQSMAQMQTALIEQARHASDRIADAERMKNSATQETAYYRAKLAALESNSESETGRMDRERAADLERHMSDLMNQRWAQDRKINELTDSLALQTTLYEQAEARAEEASKRAETMEQSIQRQSDLQAKHDSLEVQLRDHKEQLISHLSLLEQREAEELTLRAQIEELEHSKDRHIRALEQARSALQAASARAEEVDGQCQRARERINTLERDVVDLRSEVEARTVEVEYARTQLTDVENSWAKSREEADAFRALTTSSLGELLDSHRDLKADEDRLTRGHGEKIQALETESESLKKLLKESTQRLEEAQSKLVEERRKVQDFESGHSTLRSQILGLRTQLANAVTDAGQLRRDLSGKDNSILDKTKDLADANVKLAMLRNYLAEHGVEMDDETLHSSSTSRANGSSASPTIIAELENKLAERARLHETAERELAQALRRKREVEAQVTQLQSQLDQVRSSKGSSSSVDESARVAEVERKLEETERGYKTRMQQMEEDYQLAVHYVKGTEKMMRRMKEELTKQKAANVTLQTDLDATRSGKSPSDPRLRNLNGTTGRSTPTSEDGHDNLRSQLVDTQRQAQRLLGENKELRLRLDTLDKELELLRDELVASRRESDDRSIQIKELQHEVDLLQTSLNLARGGQEETLLEKLTNENATLRHENEQLTRKIGLLLEVDHPAFGGDRPVSGISTRRLSSSSSENALAFEHLSSEFDEMQRQFATSFGNRRPISDYEPEPAERARPARS</sequence>
<evidence type="ECO:0000313" key="2">
    <source>
        <dbReference type="Proteomes" id="UP000308600"/>
    </source>
</evidence>
<accession>A0ACD3BHV8</accession>
<evidence type="ECO:0000313" key="1">
    <source>
        <dbReference type="EMBL" id="TFK77279.1"/>
    </source>
</evidence>
<proteinExistence type="predicted"/>
<reference evidence="1 2" key="1">
    <citation type="journal article" date="2019" name="Nat. Ecol. Evol.">
        <title>Megaphylogeny resolves global patterns of mushroom evolution.</title>
        <authorList>
            <person name="Varga T."/>
            <person name="Krizsan K."/>
            <person name="Foldi C."/>
            <person name="Dima B."/>
            <person name="Sanchez-Garcia M."/>
            <person name="Sanchez-Ramirez S."/>
            <person name="Szollosi G.J."/>
            <person name="Szarkandi J.G."/>
            <person name="Papp V."/>
            <person name="Albert L."/>
            <person name="Andreopoulos W."/>
            <person name="Angelini C."/>
            <person name="Antonin V."/>
            <person name="Barry K.W."/>
            <person name="Bougher N.L."/>
            <person name="Buchanan P."/>
            <person name="Buyck B."/>
            <person name="Bense V."/>
            <person name="Catcheside P."/>
            <person name="Chovatia M."/>
            <person name="Cooper J."/>
            <person name="Damon W."/>
            <person name="Desjardin D."/>
            <person name="Finy P."/>
            <person name="Geml J."/>
            <person name="Haridas S."/>
            <person name="Hughes K."/>
            <person name="Justo A."/>
            <person name="Karasinski D."/>
            <person name="Kautmanova I."/>
            <person name="Kiss B."/>
            <person name="Kocsube S."/>
            <person name="Kotiranta H."/>
            <person name="LaButti K.M."/>
            <person name="Lechner B.E."/>
            <person name="Liimatainen K."/>
            <person name="Lipzen A."/>
            <person name="Lukacs Z."/>
            <person name="Mihaltcheva S."/>
            <person name="Morgado L.N."/>
            <person name="Niskanen T."/>
            <person name="Noordeloos M.E."/>
            <person name="Ohm R.A."/>
            <person name="Ortiz-Santana B."/>
            <person name="Ovrebo C."/>
            <person name="Racz N."/>
            <person name="Riley R."/>
            <person name="Savchenko A."/>
            <person name="Shiryaev A."/>
            <person name="Soop K."/>
            <person name="Spirin V."/>
            <person name="Szebenyi C."/>
            <person name="Tomsovsky M."/>
            <person name="Tulloss R.E."/>
            <person name="Uehling J."/>
            <person name="Grigoriev I.V."/>
            <person name="Vagvolgyi C."/>
            <person name="Papp T."/>
            <person name="Martin F.M."/>
            <person name="Miettinen O."/>
            <person name="Hibbett D.S."/>
            <person name="Nagy L.G."/>
        </authorList>
    </citation>
    <scope>NUCLEOTIDE SEQUENCE [LARGE SCALE GENOMIC DNA]</scope>
    <source>
        <strain evidence="1 2">NL-1719</strain>
    </source>
</reference>
<keyword evidence="2" id="KW-1185">Reference proteome</keyword>